<evidence type="ECO:0000256" key="1">
    <source>
        <dbReference type="SAM" id="MobiDB-lite"/>
    </source>
</evidence>
<evidence type="ECO:0000313" key="3">
    <source>
        <dbReference type="EMBL" id="RCN40687.1"/>
    </source>
</evidence>
<feature type="signal peptide" evidence="2">
    <location>
        <begin position="1"/>
        <end position="27"/>
    </location>
</feature>
<gene>
    <name evidence="3" type="ORF">ANCCAN_13390</name>
</gene>
<evidence type="ECO:0008006" key="5">
    <source>
        <dbReference type="Google" id="ProtNLM"/>
    </source>
</evidence>
<evidence type="ECO:0000256" key="2">
    <source>
        <dbReference type="SAM" id="SignalP"/>
    </source>
</evidence>
<dbReference type="Proteomes" id="UP000252519">
    <property type="component" value="Unassembled WGS sequence"/>
</dbReference>
<organism evidence="3 4">
    <name type="scientific">Ancylostoma caninum</name>
    <name type="common">Dog hookworm</name>
    <dbReference type="NCBI Taxonomy" id="29170"/>
    <lineage>
        <taxon>Eukaryota</taxon>
        <taxon>Metazoa</taxon>
        <taxon>Ecdysozoa</taxon>
        <taxon>Nematoda</taxon>
        <taxon>Chromadorea</taxon>
        <taxon>Rhabditida</taxon>
        <taxon>Rhabditina</taxon>
        <taxon>Rhabditomorpha</taxon>
        <taxon>Strongyloidea</taxon>
        <taxon>Ancylostomatidae</taxon>
        <taxon>Ancylostomatinae</taxon>
        <taxon>Ancylostoma</taxon>
    </lineage>
</organism>
<comment type="caution">
    <text evidence="3">The sequence shown here is derived from an EMBL/GenBank/DDBJ whole genome shotgun (WGS) entry which is preliminary data.</text>
</comment>
<feature type="non-terminal residue" evidence="3">
    <location>
        <position position="102"/>
    </location>
</feature>
<reference evidence="3 4" key="1">
    <citation type="submission" date="2014-10" db="EMBL/GenBank/DDBJ databases">
        <title>Draft genome of the hookworm Ancylostoma caninum.</title>
        <authorList>
            <person name="Mitreva M."/>
        </authorList>
    </citation>
    <scope>NUCLEOTIDE SEQUENCE [LARGE SCALE GENOMIC DNA]</scope>
    <source>
        <strain evidence="3 4">Baltimore</strain>
    </source>
</reference>
<protein>
    <recommendedName>
        <fullName evidence="5">Secreted protein</fullName>
    </recommendedName>
</protein>
<feature type="chain" id="PRO_5016819288" description="Secreted protein" evidence="2">
    <location>
        <begin position="28"/>
        <end position="102"/>
    </location>
</feature>
<dbReference type="EMBL" id="JOJR01000273">
    <property type="protein sequence ID" value="RCN40687.1"/>
    <property type="molecule type" value="Genomic_DNA"/>
</dbReference>
<proteinExistence type="predicted"/>
<dbReference type="STRING" id="29170.A0A368GD10"/>
<dbReference type="AlphaFoldDB" id="A0A368GD10"/>
<feature type="region of interest" description="Disordered" evidence="1">
    <location>
        <begin position="30"/>
        <end position="78"/>
    </location>
</feature>
<accession>A0A368GD10</accession>
<evidence type="ECO:0000313" key="4">
    <source>
        <dbReference type="Proteomes" id="UP000252519"/>
    </source>
</evidence>
<keyword evidence="2" id="KW-0732">Signal</keyword>
<sequence>MIWGIRDWTHFCVVFFSLILPNEILLSAVQPKRDGPSSTNGTHHDRNSGNYNSDPETEKQHRGNGTITPKQEADQGNHIVSPCSAFSHVVSTPINDLGVRFL</sequence>
<name>A0A368GD10_ANCCA</name>
<keyword evidence="4" id="KW-1185">Reference proteome</keyword>